<dbReference type="EMBL" id="JACCBU010000001">
    <property type="protein sequence ID" value="NYE68846.1"/>
    <property type="molecule type" value="Genomic_DNA"/>
</dbReference>
<reference evidence="1 2" key="1">
    <citation type="submission" date="2020-07" db="EMBL/GenBank/DDBJ databases">
        <title>Sequencing the genomes of 1000 actinobacteria strains.</title>
        <authorList>
            <person name="Klenk H.-P."/>
        </authorList>
    </citation>
    <scope>NUCLEOTIDE SEQUENCE [LARGE SCALE GENOMIC DNA]</scope>
    <source>
        <strain evidence="1 2">DSM 22083</strain>
    </source>
</reference>
<dbReference type="InterPro" id="IPR024079">
    <property type="entry name" value="MetalloPept_cat_dom_sf"/>
</dbReference>
<evidence type="ECO:0000313" key="2">
    <source>
        <dbReference type="Proteomes" id="UP000569914"/>
    </source>
</evidence>
<dbReference type="RefSeq" id="WP_179747719.1">
    <property type="nucleotide sequence ID" value="NZ_JACCBU010000001.1"/>
</dbReference>
<dbReference type="SUPFAM" id="SSF55486">
    <property type="entry name" value="Metalloproteases ('zincins'), catalytic domain"/>
    <property type="match status" value="1"/>
</dbReference>
<evidence type="ECO:0008006" key="3">
    <source>
        <dbReference type="Google" id="ProtNLM"/>
    </source>
</evidence>
<dbReference type="AlphaFoldDB" id="A0A7Y9I265"/>
<keyword evidence="2" id="KW-1185">Reference proteome</keyword>
<organism evidence="1 2">
    <name type="scientific">Microlunatus parietis</name>
    <dbReference type="NCBI Taxonomy" id="682979"/>
    <lineage>
        <taxon>Bacteria</taxon>
        <taxon>Bacillati</taxon>
        <taxon>Actinomycetota</taxon>
        <taxon>Actinomycetes</taxon>
        <taxon>Propionibacteriales</taxon>
        <taxon>Propionibacteriaceae</taxon>
        <taxon>Microlunatus</taxon>
    </lineage>
</organism>
<gene>
    <name evidence="1" type="ORF">BKA15_000175</name>
</gene>
<evidence type="ECO:0000313" key="1">
    <source>
        <dbReference type="EMBL" id="NYE68846.1"/>
    </source>
</evidence>
<sequence length="178" mass="19242">MINSTVSRRGLLGLIGVGVVAGLVGVEQAHAAGVARWNRTTVHVENLLGSAWPVRAAAEAWDDSSALDLVAVEGPAPIRGTSIITVKWGQLPTGTLGYCSTSKDGYGRYKRAVITINDRIVKSYPYQLKVMLVRHEIGHALGFNHTTKRDVMNQSINSAGSPLLGYYHLDTLRRVYGS</sequence>
<dbReference type="Proteomes" id="UP000569914">
    <property type="component" value="Unassembled WGS sequence"/>
</dbReference>
<comment type="caution">
    <text evidence="1">The sequence shown here is derived from an EMBL/GenBank/DDBJ whole genome shotgun (WGS) entry which is preliminary data.</text>
</comment>
<proteinExistence type="predicted"/>
<accession>A0A7Y9I265</accession>
<dbReference type="PROSITE" id="PS51318">
    <property type="entry name" value="TAT"/>
    <property type="match status" value="1"/>
</dbReference>
<dbReference type="InterPro" id="IPR006311">
    <property type="entry name" value="TAT_signal"/>
</dbReference>
<name>A0A7Y9I265_9ACTN</name>
<dbReference type="GO" id="GO:0008237">
    <property type="term" value="F:metallopeptidase activity"/>
    <property type="evidence" value="ECO:0007669"/>
    <property type="project" value="InterPro"/>
</dbReference>
<protein>
    <recommendedName>
        <fullName evidence="3">Matrixin</fullName>
    </recommendedName>
</protein>
<dbReference type="Gene3D" id="3.40.390.10">
    <property type="entry name" value="Collagenase (Catalytic Domain)"/>
    <property type="match status" value="1"/>
</dbReference>